<protein>
    <recommendedName>
        <fullName evidence="1">Type I restriction enzyme R protein N-terminal domain-containing protein</fullName>
    </recommendedName>
</protein>
<proteinExistence type="predicted"/>
<dbReference type="AlphaFoldDB" id="A0A0H2YPH6"/>
<dbReference type="GO" id="GO:0009307">
    <property type="term" value="P:DNA restriction-modification system"/>
    <property type="evidence" value="ECO:0007669"/>
    <property type="project" value="UniProtKB-KW"/>
</dbReference>
<dbReference type="EMBL" id="CP000246">
    <property type="protein sequence ID" value="ABG82751.1"/>
    <property type="molecule type" value="Genomic_DNA"/>
</dbReference>
<feature type="domain" description="Type I restriction enzyme R protein N-terminal" evidence="1">
    <location>
        <begin position="24"/>
        <end position="120"/>
    </location>
</feature>
<keyword evidence="3" id="KW-1185">Reference proteome</keyword>
<sequence>MAFKDDIQKLSVQVKERKEYITNEEMTKQALIIPFIQILGFDVFNPIEIRPEYSADFGIKKGEKVDYALFKENEPIIFIEAKSVNENLNNHDAQLARYFNSTKEVKLAILTNGIEYKFFTDLNANNVMDDTPFLNINLLEIKESDIESLNKLRKENFDKDSLITYAEELVYTSTLNESLRRLFSNPSDDFVRFIVKDFSEMRITSNVIERFRPLVKKAISNAVLDIVSKGLYQQETLTIKKEENINNDSVNREDLSEIEIGNKVQKGIITTENELKGFNIVKDILEKNNRDISEINYKDTTNYFSVYLRNTTRWIIRFNLDASKKNVMTKLPVEYAKNICPNKEIEQAPKGIGESRVYINSIDELYDLEKYLVDAYDNVN</sequence>
<dbReference type="HOGENOM" id="CLU_045501_0_0_9"/>
<dbReference type="eggNOG" id="COG4748">
    <property type="taxonomic scope" value="Bacteria"/>
</dbReference>
<evidence type="ECO:0000313" key="3">
    <source>
        <dbReference type="Proteomes" id="UP000001823"/>
    </source>
</evidence>
<dbReference type="GO" id="GO:0009035">
    <property type="term" value="F:type I site-specific deoxyribonuclease activity"/>
    <property type="evidence" value="ECO:0007669"/>
    <property type="project" value="UniProtKB-EC"/>
</dbReference>
<name>A0A0H2YPH6_CLOP1</name>
<dbReference type="Proteomes" id="UP000001823">
    <property type="component" value="Chromosome"/>
</dbReference>
<dbReference type="KEGG" id="cpf:CPF_0250"/>
<dbReference type="Pfam" id="PF13588">
    <property type="entry name" value="HSDR_N_2"/>
    <property type="match status" value="1"/>
</dbReference>
<dbReference type="STRING" id="195103.CPF_0250"/>
<dbReference type="GO" id="GO:0005524">
    <property type="term" value="F:ATP binding"/>
    <property type="evidence" value="ECO:0007669"/>
    <property type="project" value="UniProtKB-KW"/>
</dbReference>
<dbReference type="RefSeq" id="WP_003479536.1">
    <property type="nucleotide sequence ID" value="NC_008261.1"/>
</dbReference>
<evidence type="ECO:0000313" key="2">
    <source>
        <dbReference type="EMBL" id="ABG82751.1"/>
    </source>
</evidence>
<gene>
    <name evidence="2" type="ordered locus">CPF_0250</name>
</gene>
<evidence type="ECO:0000259" key="1">
    <source>
        <dbReference type="Pfam" id="PF13588"/>
    </source>
</evidence>
<dbReference type="InterPro" id="IPR029464">
    <property type="entry name" value="HSDR_N"/>
</dbReference>
<organism evidence="2 3">
    <name type="scientific">Clostridium perfringens (strain ATCC 13124 / DSM 756 / JCM 1290 / NCIMB 6125 / NCTC 8237 / Type A)</name>
    <dbReference type="NCBI Taxonomy" id="195103"/>
    <lineage>
        <taxon>Bacteria</taxon>
        <taxon>Bacillati</taxon>
        <taxon>Bacillota</taxon>
        <taxon>Clostridia</taxon>
        <taxon>Eubacteriales</taxon>
        <taxon>Clostridiaceae</taxon>
        <taxon>Clostridium</taxon>
    </lineage>
</organism>
<dbReference type="GO" id="GO:0003677">
    <property type="term" value="F:DNA binding"/>
    <property type="evidence" value="ECO:0007669"/>
    <property type="project" value="UniProtKB-KW"/>
</dbReference>
<accession>A0A0H2YPH6</accession>
<dbReference type="PaxDb" id="195103-CPF_0250"/>
<reference evidence="2 3" key="1">
    <citation type="journal article" date="2006" name="Genome Res.">
        <title>Skewed genomic variability in strains of the toxigenic bacterial pathogen, Clostridium perfringens.</title>
        <authorList>
            <person name="Myers G.S."/>
            <person name="Rasko D.A."/>
            <person name="Cheung J.K."/>
            <person name="Ravel J."/>
            <person name="Seshadri R."/>
            <person name="Deboy R.T."/>
            <person name="Ren Q."/>
            <person name="Varga J."/>
            <person name="Awad M.M."/>
            <person name="Brinkac L.M."/>
            <person name="Daugherty S.C."/>
            <person name="Haft D.H."/>
            <person name="Dodson R.J."/>
            <person name="Madupu R."/>
            <person name="Nelson W.C."/>
            <person name="Rosovitz M.J."/>
            <person name="Sullivan S.A."/>
            <person name="Khouri H."/>
            <person name="Dimitrov G.I."/>
            <person name="Watkins K.L."/>
            <person name="Mulligan S."/>
            <person name="Benton J."/>
            <person name="Radune D."/>
            <person name="Fisher D.J."/>
            <person name="Atkins H.S."/>
            <person name="Hiscox T."/>
            <person name="Jost B.H."/>
            <person name="Billington S.J."/>
            <person name="Songer J.G."/>
            <person name="McClane B.A."/>
            <person name="Titball R.W."/>
            <person name="Rood J.I."/>
            <person name="Melville S.B."/>
            <person name="Paulsen I.T."/>
        </authorList>
    </citation>
    <scope>NUCLEOTIDE SEQUENCE [LARGE SCALE GENOMIC DNA]</scope>
    <source>
        <strain evidence="3">ATCC 13124 / DSM 756 / JCM 1290 / NCIMB 6125 / NCTC 8237 / S 107 / Type A</strain>
    </source>
</reference>
<dbReference type="Gene3D" id="3.90.1570.30">
    <property type="match status" value="1"/>
</dbReference>
<dbReference type="GeneID" id="93003419"/>